<keyword evidence="2" id="KW-1133">Transmembrane helix</keyword>
<proteinExistence type="predicted"/>
<dbReference type="EMBL" id="NJGE01000009">
    <property type="protein sequence ID" value="PIT69032.1"/>
    <property type="molecule type" value="Genomic_DNA"/>
</dbReference>
<evidence type="ECO:0000313" key="3">
    <source>
        <dbReference type="EMBL" id="PIT69032.1"/>
    </source>
</evidence>
<dbReference type="AlphaFoldDB" id="A0A2M6US77"/>
<sequence>METRIPEDTSFDTNFLEEESLETKYSFFHTPISWSAIFAGVVTALAISICLSFLIAALGLSQMDFTSSSPFRGSFLSMGIGSLIVMLISLASGGFVAGRFAEISGALHGFLTWALITLLMSLQAIHVVSHTANLSAKAVGKSTSMIQQTIDNFPSLVSKINSESFEKFFAEKRNNGINFDQLGNELRTLLNKSDIPALNPERLKQTYQAALNDIGSAITAFKNDPSHYRSTLKNLGERLSHRIEALTVKFDQSDIINALIKDGMSRSEAQTAANHAVQLYQRAEEKTQKAIKALEEQAKIFSQNLEERAETLSDNLEDTIKGAKNAATTITNTASKMGWWFFLGSLIGSIISSIFGYYGYRSRKDIFKF</sequence>
<dbReference type="STRING" id="85701.BM1374166_01636"/>
<keyword evidence="2" id="KW-0812">Transmembrane</keyword>
<comment type="caution">
    <text evidence="3">The sequence shown here is derived from an EMBL/GenBank/DDBJ whole genome shotgun (WGS) entry which is preliminary data.</text>
</comment>
<organism evidence="3 4">
    <name type="scientific">Bartonella tribocorum</name>
    <dbReference type="NCBI Taxonomy" id="85701"/>
    <lineage>
        <taxon>Bacteria</taxon>
        <taxon>Pseudomonadati</taxon>
        <taxon>Pseudomonadota</taxon>
        <taxon>Alphaproteobacteria</taxon>
        <taxon>Hyphomicrobiales</taxon>
        <taxon>Bartonellaceae</taxon>
        <taxon>Bartonella</taxon>
    </lineage>
</organism>
<feature type="transmembrane region" description="Helical" evidence="2">
    <location>
        <begin position="75"/>
        <end position="98"/>
    </location>
</feature>
<keyword evidence="1" id="KW-0175">Coiled coil</keyword>
<feature type="transmembrane region" description="Helical" evidence="2">
    <location>
        <begin position="339"/>
        <end position="360"/>
    </location>
</feature>
<name>A0A2M6US77_9HYPH</name>
<reference evidence="3 4" key="1">
    <citation type="submission" date="2017-06" db="EMBL/GenBank/DDBJ databases">
        <title>Draft genome of Bartonella tribocorum strain L103, isolated from a rodent in Laos.</title>
        <authorList>
            <person name="Hadjadj L."/>
            <person name="Jiyipong T."/>
            <person name="Morand S."/>
            <person name="Diene S.M."/>
            <person name="Rolain J.-M."/>
        </authorList>
    </citation>
    <scope>NUCLEOTIDE SEQUENCE [LARGE SCALE GENOMIC DNA]</scope>
    <source>
        <strain evidence="3 4">L103</strain>
    </source>
</reference>
<evidence type="ECO:0000256" key="1">
    <source>
        <dbReference type="SAM" id="Coils"/>
    </source>
</evidence>
<evidence type="ECO:0000313" key="4">
    <source>
        <dbReference type="Proteomes" id="UP000229839"/>
    </source>
</evidence>
<dbReference type="RefSeq" id="WP_100128989.1">
    <property type="nucleotide sequence ID" value="NZ_NJGE01000009.1"/>
</dbReference>
<dbReference type="Proteomes" id="UP000229839">
    <property type="component" value="Unassembled WGS sequence"/>
</dbReference>
<accession>A0A2M6US77</accession>
<feature type="transmembrane region" description="Helical" evidence="2">
    <location>
        <begin position="110"/>
        <end position="128"/>
    </location>
</feature>
<protein>
    <submittedName>
        <fullName evidence="3">DUF3792 domain-containing protein</fullName>
    </submittedName>
</protein>
<feature type="transmembrane region" description="Helical" evidence="2">
    <location>
        <begin position="34"/>
        <end position="55"/>
    </location>
</feature>
<gene>
    <name evidence="3" type="ORF">CER18_05040</name>
</gene>
<evidence type="ECO:0000256" key="2">
    <source>
        <dbReference type="SAM" id="Phobius"/>
    </source>
</evidence>
<dbReference type="OrthoDB" id="7032238at2"/>
<keyword evidence="2" id="KW-0472">Membrane</keyword>
<feature type="coiled-coil region" evidence="1">
    <location>
        <begin position="277"/>
        <end position="326"/>
    </location>
</feature>